<proteinExistence type="predicted"/>
<dbReference type="VEuPathDB" id="FungiDB:CPSG_09421"/>
<organism evidence="4">
    <name type="scientific">Coccidioides posadasii (strain RMSCC 757 / Silveira)</name>
    <name type="common">Valley fever fungus</name>
    <dbReference type="NCBI Taxonomy" id="443226"/>
    <lineage>
        <taxon>Eukaryota</taxon>
        <taxon>Fungi</taxon>
        <taxon>Dikarya</taxon>
        <taxon>Ascomycota</taxon>
        <taxon>Pezizomycotina</taxon>
        <taxon>Eurotiomycetes</taxon>
        <taxon>Eurotiomycetidae</taxon>
        <taxon>Onygenales</taxon>
        <taxon>Onygenaceae</taxon>
        <taxon>Coccidioides</taxon>
    </lineage>
</organism>
<keyword evidence="2" id="KW-0732">Signal</keyword>
<reference evidence="4" key="2">
    <citation type="submission" date="2010-03" db="EMBL/GenBank/DDBJ databases">
        <title>The genome sequence of Coccidioides posadasii strain Silveira.</title>
        <authorList>
            <consortium name="The Broad Institute Genome Sequencing Center for Infectious Disease"/>
            <person name="Neafsey D."/>
            <person name="Orbach M."/>
            <person name="Henn M.R."/>
            <person name="Cole G.T."/>
            <person name="Galgiani J."/>
            <person name="Gardner M.J."/>
            <person name="Kirkland T.N."/>
            <person name="Taylor J.W."/>
            <person name="Young S.K."/>
            <person name="Zeng Q."/>
            <person name="Koehrsen M."/>
            <person name="Alvarado L."/>
            <person name="Berlin A."/>
            <person name="Borenstein D."/>
            <person name="Chapman S.B."/>
            <person name="Chen Z."/>
            <person name="Engels R."/>
            <person name="Freedman E."/>
            <person name="Gellesch M."/>
            <person name="Goldberg J."/>
            <person name="Griggs A."/>
            <person name="Gujja S."/>
            <person name="Heilman E."/>
            <person name="Heiman D."/>
            <person name="Howarth C."/>
            <person name="Jen D."/>
            <person name="Larson L."/>
            <person name="Mehta T."/>
            <person name="Neiman D."/>
            <person name="Park D."/>
            <person name="Pearson M."/>
            <person name="Richards J."/>
            <person name="Roberts A."/>
            <person name="Saif S."/>
            <person name="Shea T."/>
            <person name="Shenoy N."/>
            <person name="Sisk P."/>
            <person name="Stolte C."/>
            <person name="Sykes S."/>
            <person name="Walk T."/>
            <person name="White J."/>
            <person name="Yandava C."/>
            <person name="Haas B."/>
            <person name="Nusbaum C."/>
            <person name="Birren B."/>
        </authorList>
    </citation>
    <scope>NUCLEOTIDE SEQUENCE [LARGE SCALE GENOMIC DNA]</scope>
    <source>
        <strain evidence="4">RMSCC 757 / Silveira</strain>
    </source>
</reference>
<dbReference type="PANTHER" id="PTHR28230:SF1">
    <property type="entry name" value="MITOCHONDRIAL IMPORT PROTEIN 2"/>
    <property type="match status" value="1"/>
</dbReference>
<evidence type="ECO:0000313" key="3">
    <source>
        <dbReference type="EMBL" id="EFW14054.1"/>
    </source>
</evidence>
<dbReference type="OMA" id="IHHDSSE"/>
<sequence length="166" mass="18705">MYIHILAIVTVITIAHQNFNQGPRPRSISTTIMSSFSSSPRINMTTSPSSSSYMFASQIHHDSSEEDVASLPSSSASDSSLADHLSMYDDEDEDESDAEAEWRESMRQLELLVTMVIVPFAGKFLGRKCAYWGWAKFMEWKYPFEDTIRNKGDSRNVRPLKIAAAL</sequence>
<dbReference type="Proteomes" id="UP000002497">
    <property type="component" value="Unassembled WGS sequence"/>
</dbReference>
<feature type="chain" id="PRO_5012113112" evidence="2">
    <location>
        <begin position="16"/>
        <end position="166"/>
    </location>
</feature>
<reference evidence="4" key="1">
    <citation type="journal article" date="2010" name="Genome Res.">
        <title>Population genomic sequencing of Coccidioides fungi reveals recent hybridization and transposon control.</title>
        <authorList>
            <person name="Neafsey D.E."/>
            <person name="Barker B.M."/>
            <person name="Sharpton T.J."/>
            <person name="Stajich J.E."/>
            <person name="Park D.J."/>
            <person name="Whiston E."/>
            <person name="Hung C.-Y."/>
            <person name="McMahan C."/>
            <person name="White J."/>
            <person name="Sykes S."/>
            <person name="Heiman D."/>
            <person name="Young S."/>
            <person name="Zeng Q."/>
            <person name="Abouelleil A."/>
            <person name="Aftuck L."/>
            <person name="Bessette D."/>
            <person name="Brown A."/>
            <person name="FitzGerald M."/>
            <person name="Lui A."/>
            <person name="Macdonald J.P."/>
            <person name="Priest M."/>
            <person name="Orbach M.J."/>
            <person name="Galgiani J.N."/>
            <person name="Kirkland T.N."/>
            <person name="Cole G.T."/>
            <person name="Birren B.W."/>
            <person name="Henn M.R."/>
            <person name="Taylor J.W."/>
            <person name="Rounsley S.D."/>
        </authorList>
    </citation>
    <scope>NUCLEOTIDE SEQUENCE [LARGE SCALE GENOMIC DNA]</scope>
    <source>
        <strain evidence="4">RMSCC 757 / Silveira</strain>
    </source>
</reference>
<evidence type="ECO:0000256" key="1">
    <source>
        <dbReference type="SAM" id="MobiDB-lite"/>
    </source>
</evidence>
<dbReference type="VEuPathDB" id="FungiDB:D8B26_004048"/>
<protein>
    <submittedName>
        <fullName evidence="3">Uncharacterized protein</fullName>
    </submittedName>
</protein>
<gene>
    <name evidence="3" type="ORF">CPSG_09421</name>
</gene>
<dbReference type="GO" id="GO:0045040">
    <property type="term" value="P:protein insertion into mitochondrial outer membrane"/>
    <property type="evidence" value="ECO:0007669"/>
    <property type="project" value="InterPro"/>
</dbReference>
<feature type="region of interest" description="Disordered" evidence="1">
    <location>
        <begin position="61"/>
        <end position="101"/>
    </location>
</feature>
<evidence type="ECO:0000256" key="2">
    <source>
        <dbReference type="SAM" id="SignalP"/>
    </source>
</evidence>
<feature type="compositionally biased region" description="Acidic residues" evidence="1">
    <location>
        <begin position="88"/>
        <end position="99"/>
    </location>
</feature>
<dbReference type="InterPro" id="IPR037652">
    <property type="entry name" value="Mim2"/>
</dbReference>
<dbReference type="EMBL" id="GL636509">
    <property type="protein sequence ID" value="EFW14054.1"/>
    <property type="molecule type" value="Genomic_DNA"/>
</dbReference>
<dbReference type="GO" id="GO:0005741">
    <property type="term" value="C:mitochondrial outer membrane"/>
    <property type="evidence" value="ECO:0007669"/>
    <property type="project" value="TreeGrafter"/>
</dbReference>
<dbReference type="OrthoDB" id="5555533at2759"/>
<name>E9DHX2_COCPS</name>
<dbReference type="PANTHER" id="PTHR28230">
    <property type="entry name" value="CHROMOSOME 1, WHOLE GENOME SHOTGUN SEQUENCE"/>
    <property type="match status" value="1"/>
</dbReference>
<accession>E9DHX2</accession>
<feature type="compositionally biased region" description="Low complexity" evidence="1">
    <location>
        <begin position="69"/>
        <end position="85"/>
    </location>
</feature>
<dbReference type="eggNOG" id="ENOG502SBHE">
    <property type="taxonomic scope" value="Eukaryota"/>
</dbReference>
<feature type="signal peptide" evidence="2">
    <location>
        <begin position="1"/>
        <end position="15"/>
    </location>
</feature>
<dbReference type="HOGENOM" id="CLU_136313_0_0_1"/>
<dbReference type="Pfam" id="PF19117">
    <property type="entry name" value="Mim2"/>
    <property type="match status" value="1"/>
</dbReference>
<dbReference type="GO" id="GO:0070096">
    <property type="term" value="P:mitochondrial outer membrane translocase complex assembly"/>
    <property type="evidence" value="ECO:0007669"/>
    <property type="project" value="InterPro"/>
</dbReference>
<dbReference type="AlphaFoldDB" id="E9DHX2"/>
<keyword evidence="4" id="KW-1185">Reference proteome</keyword>
<evidence type="ECO:0000313" key="4">
    <source>
        <dbReference type="Proteomes" id="UP000002497"/>
    </source>
</evidence>
<dbReference type="STRING" id="443226.E9DHX2"/>